<feature type="region of interest" description="Disordered" evidence="1">
    <location>
        <begin position="242"/>
        <end position="284"/>
    </location>
</feature>
<feature type="compositionally biased region" description="Polar residues" evidence="1">
    <location>
        <begin position="625"/>
        <end position="638"/>
    </location>
</feature>
<evidence type="ECO:0000313" key="2">
    <source>
        <dbReference type="EMBL" id="EEQ28545.1"/>
    </source>
</evidence>
<feature type="compositionally biased region" description="Polar residues" evidence="1">
    <location>
        <begin position="207"/>
        <end position="218"/>
    </location>
</feature>
<dbReference type="STRING" id="554155.C5G182"/>
<reference evidence="3" key="1">
    <citation type="journal article" date="2012" name="MBio">
        <title>Comparative genome analysis of Trichophyton rubrum and related dermatophytes reveals candidate genes involved in infection.</title>
        <authorList>
            <person name="Martinez D.A."/>
            <person name="Oliver B.G."/>
            <person name="Graeser Y."/>
            <person name="Goldberg J.M."/>
            <person name="Li W."/>
            <person name="Martinez-Rossi N.M."/>
            <person name="Monod M."/>
            <person name="Shelest E."/>
            <person name="Barton R.C."/>
            <person name="Birch E."/>
            <person name="Brakhage A.A."/>
            <person name="Chen Z."/>
            <person name="Gurr S.J."/>
            <person name="Heiman D."/>
            <person name="Heitman J."/>
            <person name="Kosti I."/>
            <person name="Rossi A."/>
            <person name="Saif S."/>
            <person name="Samalova M."/>
            <person name="Saunders C.W."/>
            <person name="Shea T."/>
            <person name="Summerbell R.C."/>
            <person name="Xu J."/>
            <person name="Young S."/>
            <person name="Zeng Q."/>
            <person name="Birren B.W."/>
            <person name="Cuomo C.A."/>
            <person name="White T.C."/>
        </authorList>
    </citation>
    <scope>NUCLEOTIDE SEQUENCE [LARGE SCALE GENOMIC DNA]</scope>
    <source>
        <strain evidence="3">ATCC MYA-4605 / CBS 113480</strain>
    </source>
</reference>
<evidence type="ECO:0000313" key="3">
    <source>
        <dbReference type="Proteomes" id="UP000002035"/>
    </source>
</evidence>
<dbReference type="VEuPathDB" id="FungiDB:MCYG_08704"/>
<feature type="region of interest" description="Disordered" evidence="1">
    <location>
        <begin position="581"/>
        <end position="604"/>
    </location>
</feature>
<proteinExistence type="predicted"/>
<feature type="compositionally biased region" description="Low complexity" evidence="1">
    <location>
        <begin position="262"/>
        <end position="276"/>
    </location>
</feature>
<feature type="region of interest" description="Disordered" evidence="1">
    <location>
        <begin position="624"/>
        <end position="682"/>
    </location>
</feature>
<dbReference type="AlphaFoldDB" id="C5G182"/>
<feature type="compositionally biased region" description="Low complexity" evidence="1">
    <location>
        <begin position="95"/>
        <end position="115"/>
    </location>
</feature>
<name>C5G182_ARTOC</name>
<dbReference type="GeneID" id="9226559"/>
<accession>C5G182</accession>
<feature type="compositionally biased region" description="Polar residues" evidence="1">
    <location>
        <begin position="693"/>
        <end position="709"/>
    </location>
</feature>
<feature type="compositionally biased region" description="Polar residues" evidence="1">
    <location>
        <begin position="384"/>
        <end position="406"/>
    </location>
</feature>
<protein>
    <submittedName>
        <fullName evidence="2">Uncharacterized protein</fullName>
    </submittedName>
</protein>
<feature type="region of interest" description="Disordered" evidence="1">
    <location>
        <begin position="22"/>
        <end position="225"/>
    </location>
</feature>
<dbReference type="eggNOG" id="KOG4339">
    <property type="taxonomic scope" value="Eukaryota"/>
</dbReference>
<dbReference type="HOGENOM" id="CLU_011525_0_0_1"/>
<dbReference type="OrthoDB" id="5563016at2759"/>
<feature type="region of interest" description="Disordered" evidence="1">
    <location>
        <begin position="690"/>
        <end position="709"/>
    </location>
</feature>
<gene>
    <name evidence="2" type="ORF">MCYG_08704</name>
</gene>
<feature type="compositionally biased region" description="Low complexity" evidence="1">
    <location>
        <begin position="132"/>
        <end position="149"/>
    </location>
</feature>
<dbReference type="EMBL" id="DS995710">
    <property type="protein sequence ID" value="EEQ28545.1"/>
    <property type="molecule type" value="Genomic_DNA"/>
</dbReference>
<feature type="compositionally biased region" description="Low complexity" evidence="1">
    <location>
        <begin position="649"/>
        <end position="666"/>
    </location>
</feature>
<feature type="compositionally biased region" description="Low complexity" evidence="1">
    <location>
        <begin position="327"/>
        <end position="352"/>
    </location>
</feature>
<feature type="region of interest" description="Disordered" evidence="1">
    <location>
        <begin position="301"/>
        <end position="410"/>
    </location>
</feature>
<dbReference type="RefSeq" id="XP_002842564.1">
    <property type="nucleotide sequence ID" value="XM_002842518.1"/>
</dbReference>
<dbReference type="Proteomes" id="UP000002035">
    <property type="component" value="Unassembled WGS sequence"/>
</dbReference>
<evidence type="ECO:0000256" key="1">
    <source>
        <dbReference type="SAM" id="MobiDB-lite"/>
    </source>
</evidence>
<sequence>MAALVQTIPQQAGTITLLQSRPASSSSFTTPIQHQSQVQNQTQMARNQNHTRPSYSGGNGPSAPTGYRMTQPVAPYAFTTTPGLPVGGSPAANVQRQTQAQTQPQTQNQNQNQNTLYPGTIPPRTHFSTAGSVSNSVSNSPSSNSSFHSHLSKDDSSLPRRQGTSELSLRPASAIDLTLPASLPAASTPSKPSPDRYRRGQRRGDQASSPVTTTEPNASSSLGLLNNNIGMTTAQAAKSLTPSIVDIPGKPRTQTARHTRGASADAAVTDDSSPSSTELAKRYRRRSMGSIETVGFINFPDSHPSPHANEMALSEFPLSGTPPPPNAADSASVTSSSGSKPPLPNPTKKTTPASIARPADTPKRSSTPSPLSKPVNIDTDETLMPTTSSKPTSETRNQTPNVTDTPSPAAKRLIEISKKGQGKGSKSRLRRALSFSSVAELRGISTPEPTVSAPRKQQLDEELGPEQAAIAAKQEAGGLGESIYSGQGNIFTGSTDNISVSSTASSASIMLRKMGNGVKRSTRSLVGLFRPKSVYNTPTDTSRIAAPVPQVSMVTVEAQRDAVGKGPPVLPEVSVARQEIASERRSVESDASGNADRNARKSIFGGDQERAEVLAAVRKGILKKSGTNSSNSSPNLRPTTDLAPVPTLQRPVSQRSSSAPSSSAGDRPPRSGHRRTDSVTIEGEDYFLPAGRFTTSGQSAPGTPQSTTGRNILSVLEFSSTIPGQWRV</sequence>
<feature type="compositionally biased region" description="Polar residues" evidence="1">
    <location>
        <begin position="22"/>
        <end position="56"/>
    </location>
</feature>
<keyword evidence="3" id="KW-1185">Reference proteome</keyword>
<organism evidence="2 3">
    <name type="scientific">Arthroderma otae (strain ATCC MYA-4605 / CBS 113480)</name>
    <name type="common">Microsporum canis</name>
    <dbReference type="NCBI Taxonomy" id="554155"/>
    <lineage>
        <taxon>Eukaryota</taxon>
        <taxon>Fungi</taxon>
        <taxon>Dikarya</taxon>
        <taxon>Ascomycota</taxon>
        <taxon>Pezizomycotina</taxon>
        <taxon>Eurotiomycetes</taxon>
        <taxon>Eurotiomycetidae</taxon>
        <taxon>Onygenales</taxon>
        <taxon>Arthrodermataceae</taxon>
        <taxon>Microsporum</taxon>
    </lineage>
</organism>
<dbReference type="OMA" id="EINNFKM"/>
<feature type="compositionally biased region" description="Basic and acidic residues" evidence="1">
    <location>
        <begin position="193"/>
        <end position="205"/>
    </location>
</feature>